<feature type="transmembrane region" description="Helical" evidence="5">
    <location>
        <begin position="351"/>
        <end position="370"/>
    </location>
</feature>
<accession>A0ABT4Y041</accession>
<comment type="caution">
    <text evidence="9">The sequence shown here is derived from an EMBL/GenBank/DDBJ whole genome shotgun (WGS) entry which is preliminary data.</text>
</comment>
<evidence type="ECO:0000313" key="10">
    <source>
        <dbReference type="Proteomes" id="UP001211689"/>
    </source>
</evidence>
<feature type="domain" description="O-antigen ligase-related" evidence="6">
    <location>
        <begin position="191"/>
        <end position="329"/>
    </location>
</feature>
<reference evidence="9 10" key="1">
    <citation type="submission" date="2022-07" db="EMBL/GenBank/DDBJ databases">
        <title>Genome Analysis of Selected Gammaproteobacteria from Nigerian Food snails.</title>
        <authorList>
            <person name="Okafor A.C."/>
        </authorList>
    </citation>
    <scope>NUCLEOTIDE SEQUENCE [LARGE SCALE GENOMIC DNA]</scope>
    <source>
        <strain evidence="9 10">Awg 2</strain>
    </source>
</reference>
<feature type="transmembrane region" description="Helical" evidence="5">
    <location>
        <begin position="234"/>
        <end position="255"/>
    </location>
</feature>
<dbReference type="InterPro" id="IPR051533">
    <property type="entry name" value="WaaL-like"/>
</dbReference>
<evidence type="ECO:0000256" key="1">
    <source>
        <dbReference type="ARBA" id="ARBA00004141"/>
    </source>
</evidence>
<evidence type="ECO:0000259" key="7">
    <source>
        <dbReference type="Pfam" id="PF11846"/>
    </source>
</evidence>
<protein>
    <submittedName>
        <fullName evidence="9">Wzy polymerase domain-containing protein</fullName>
    </submittedName>
</protein>
<dbReference type="InterPro" id="IPR031726">
    <property type="entry name" value="PglL_A"/>
</dbReference>
<keyword evidence="10" id="KW-1185">Reference proteome</keyword>
<evidence type="ECO:0000259" key="6">
    <source>
        <dbReference type="Pfam" id="PF04932"/>
    </source>
</evidence>
<dbReference type="RefSeq" id="WP_271469989.1">
    <property type="nucleotide sequence ID" value="NZ_JANEWF010000002.1"/>
</dbReference>
<feature type="domain" description="Protein glycosylation ligase" evidence="8">
    <location>
        <begin position="153"/>
        <end position="177"/>
    </location>
</feature>
<keyword evidence="3 5" id="KW-1133">Transmembrane helix</keyword>
<organism evidence="9 10">
    <name type="scientific">Metapseudomonas resinovorans</name>
    <name type="common">Pseudomonas resinovorans</name>
    <dbReference type="NCBI Taxonomy" id="53412"/>
    <lineage>
        <taxon>Bacteria</taxon>
        <taxon>Pseudomonadati</taxon>
        <taxon>Pseudomonadota</taxon>
        <taxon>Gammaproteobacteria</taxon>
        <taxon>Pseudomonadales</taxon>
        <taxon>Pseudomonadaceae</taxon>
        <taxon>Metapseudomonas</taxon>
    </lineage>
</organism>
<comment type="subcellular location">
    <subcellularLocation>
        <location evidence="1">Membrane</location>
        <topology evidence="1">Multi-pass membrane protein</topology>
    </subcellularLocation>
</comment>
<dbReference type="InterPro" id="IPR021797">
    <property type="entry name" value="Wzy_C_2"/>
</dbReference>
<feature type="transmembrane region" description="Helical" evidence="5">
    <location>
        <begin position="85"/>
        <end position="104"/>
    </location>
</feature>
<sequence>MSFFKSAALFSGLVFVLSWLVPNHYYPWSSYYNDFVAFLALSAAGVAGLPFVLRVGGATIFVVVLSFVPVIQYFFDVIFFWGDALIVACYLLAFGYSIALGRTLRSGYGFQVFESVAWVFLVGSLMSAFIALFQLVGIGKSIWIVDLPPGGRPFANLAQPNNLATLISCGLVSLLYLVEKKRVLPVLATFFAVGLVVGLVLTQSRTPWVGAIILLVWWLLKCKQGDLKTRFGTLFIGVFGYAVAVLSFPDIAQFFGWRAAALYERLESVERLEIWRQMAQAVITGPLWGYGWNQVGAAQLEATIGVPVAMQIEHSHNLVLDILIWNGPLLGSAILLIGMVWLGGLAKDARGTASVLGLLLVGIVLLHGMLEFPLEYAYFLLPVGLVLGMVEAERGDRDFLKLPRLGGGVFIVASLAFMAWIWQEYRVVESDHRLMRFENARIGEVRAEQSAPDVLLLTQLKEFLRFARTQATPDMDERKLEWMRNVAYRYPFPPCIFRYALALALNERAEQAREELLRLRLLHGEGAYQEARLSIDAMVEQYPQLAAISH</sequence>
<feature type="transmembrane region" description="Helical" evidence="5">
    <location>
        <begin position="183"/>
        <end position="201"/>
    </location>
</feature>
<feature type="transmembrane region" description="Helical" evidence="5">
    <location>
        <begin position="36"/>
        <end position="53"/>
    </location>
</feature>
<dbReference type="Pfam" id="PF11846">
    <property type="entry name" value="Wzy_C_2"/>
    <property type="match status" value="1"/>
</dbReference>
<name>A0ABT4Y041_METRE</name>
<feature type="transmembrane region" description="Helical" evidence="5">
    <location>
        <begin position="158"/>
        <end position="178"/>
    </location>
</feature>
<evidence type="ECO:0000313" key="9">
    <source>
        <dbReference type="EMBL" id="MDA8482035.1"/>
    </source>
</evidence>
<feature type="transmembrane region" description="Helical" evidence="5">
    <location>
        <begin position="207"/>
        <end position="222"/>
    </location>
</feature>
<dbReference type="Pfam" id="PF04932">
    <property type="entry name" value="Wzy_C"/>
    <property type="match status" value="1"/>
</dbReference>
<evidence type="ECO:0000256" key="3">
    <source>
        <dbReference type="ARBA" id="ARBA00022989"/>
    </source>
</evidence>
<feature type="domain" description="Virulence factor membrane-bound polymerase C-terminal" evidence="7">
    <location>
        <begin position="356"/>
        <end position="531"/>
    </location>
</feature>
<dbReference type="InterPro" id="IPR007016">
    <property type="entry name" value="O-antigen_ligase-rel_domated"/>
</dbReference>
<evidence type="ECO:0000256" key="2">
    <source>
        <dbReference type="ARBA" id="ARBA00022692"/>
    </source>
</evidence>
<feature type="transmembrane region" description="Helical" evidence="5">
    <location>
        <begin position="116"/>
        <end position="138"/>
    </location>
</feature>
<dbReference type="PANTHER" id="PTHR37422:SF21">
    <property type="entry name" value="EXOQ-LIKE PROTEIN"/>
    <property type="match status" value="1"/>
</dbReference>
<feature type="transmembrane region" description="Helical" evidence="5">
    <location>
        <begin position="405"/>
        <end position="422"/>
    </location>
</feature>
<feature type="transmembrane region" description="Helical" evidence="5">
    <location>
        <begin position="60"/>
        <end position="79"/>
    </location>
</feature>
<dbReference type="EMBL" id="JANEWF010000002">
    <property type="protein sequence ID" value="MDA8482035.1"/>
    <property type="molecule type" value="Genomic_DNA"/>
</dbReference>
<keyword evidence="4 5" id="KW-0472">Membrane</keyword>
<evidence type="ECO:0000256" key="5">
    <source>
        <dbReference type="SAM" id="Phobius"/>
    </source>
</evidence>
<dbReference type="Pfam" id="PF15864">
    <property type="entry name" value="PglL_A"/>
    <property type="match status" value="1"/>
</dbReference>
<dbReference type="Proteomes" id="UP001211689">
    <property type="component" value="Unassembled WGS sequence"/>
</dbReference>
<evidence type="ECO:0000259" key="8">
    <source>
        <dbReference type="Pfam" id="PF15864"/>
    </source>
</evidence>
<dbReference type="PANTHER" id="PTHR37422">
    <property type="entry name" value="TEICHURONIC ACID BIOSYNTHESIS PROTEIN TUAE"/>
    <property type="match status" value="1"/>
</dbReference>
<keyword evidence="2 5" id="KW-0812">Transmembrane</keyword>
<gene>
    <name evidence="9" type="ORF">NNO07_03060</name>
</gene>
<evidence type="ECO:0000256" key="4">
    <source>
        <dbReference type="ARBA" id="ARBA00023136"/>
    </source>
</evidence>
<feature type="transmembrane region" description="Helical" evidence="5">
    <location>
        <begin position="322"/>
        <end position="344"/>
    </location>
</feature>
<proteinExistence type="predicted"/>